<accession>A0A2P2PLE7</accession>
<reference evidence="1" key="1">
    <citation type="submission" date="2018-02" db="EMBL/GenBank/DDBJ databases">
        <title>Rhizophora mucronata_Transcriptome.</title>
        <authorList>
            <person name="Meera S.P."/>
            <person name="Sreeshan A."/>
            <person name="Augustine A."/>
        </authorList>
    </citation>
    <scope>NUCLEOTIDE SEQUENCE</scope>
    <source>
        <tissue evidence="1">Leaf</tissue>
    </source>
</reference>
<dbReference type="AlphaFoldDB" id="A0A2P2PLE7"/>
<name>A0A2P2PLE7_RHIMU</name>
<proteinExistence type="predicted"/>
<evidence type="ECO:0000313" key="1">
    <source>
        <dbReference type="EMBL" id="MBX55491.1"/>
    </source>
</evidence>
<dbReference type="EMBL" id="GGEC01075007">
    <property type="protein sequence ID" value="MBX55491.1"/>
    <property type="molecule type" value="Transcribed_RNA"/>
</dbReference>
<protein>
    <submittedName>
        <fullName evidence="1">Uncharacterized protein</fullName>
    </submittedName>
</protein>
<organism evidence="1">
    <name type="scientific">Rhizophora mucronata</name>
    <name type="common">Asiatic mangrove</name>
    <dbReference type="NCBI Taxonomy" id="61149"/>
    <lineage>
        <taxon>Eukaryota</taxon>
        <taxon>Viridiplantae</taxon>
        <taxon>Streptophyta</taxon>
        <taxon>Embryophyta</taxon>
        <taxon>Tracheophyta</taxon>
        <taxon>Spermatophyta</taxon>
        <taxon>Magnoliopsida</taxon>
        <taxon>eudicotyledons</taxon>
        <taxon>Gunneridae</taxon>
        <taxon>Pentapetalae</taxon>
        <taxon>rosids</taxon>
        <taxon>fabids</taxon>
        <taxon>Malpighiales</taxon>
        <taxon>Rhizophoraceae</taxon>
        <taxon>Rhizophora</taxon>
    </lineage>
</organism>
<sequence length="17" mass="2090">MFYFCCLAPLLLYMDFV</sequence>